<dbReference type="InterPro" id="IPR008775">
    <property type="entry name" value="Phytyl_CoA_dOase-like"/>
</dbReference>
<dbReference type="GO" id="GO:0016491">
    <property type="term" value="F:oxidoreductase activity"/>
    <property type="evidence" value="ECO:0007669"/>
    <property type="project" value="UniProtKB-KW"/>
</dbReference>
<evidence type="ECO:0000256" key="1">
    <source>
        <dbReference type="ARBA" id="ARBA00023002"/>
    </source>
</evidence>
<dbReference type="PANTHER" id="PTHR20883">
    <property type="entry name" value="PHYTANOYL-COA DIOXYGENASE DOMAIN CONTAINING 1"/>
    <property type="match status" value="1"/>
</dbReference>
<organism evidence="2">
    <name type="scientific">freshwater metagenome</name>
    <dbReference type="NCBI Taxonomy" id="449393"/>
    <lineage>
        <taxon>unclassified sequences</taxon>
        <taxon>metagenomes</taxon>
        <taxon>ecological metagenomes</taxon>
    </lineage>
</organism>
<accession>A0A6J7Q8E7</accession>
<dbReference type="EMBL" id="CAFBPN010000012">
    <property type="protein sequence ID" value="CAB5013205.1"/>
    <property type="molecule type" value="Genomic_DNA"/>
</dbReference>
<name>A0A6J7Q8E7_9ZZZZ</name>
<reference evidence="2" key="1">
    <citation type="submission" date="2020-05" db="EMBL/GenBank/DDBJ databases">
        <authorList>
            <person name="Chiriac C."/>
            <person name="Salcher M."/>
            <person name="Ghai R."/>
            <person name="Kavagutti S V."/>
        </authorList>
    </citation>
    <scope>NUCLEOTIDE SEQUENCE</scope>
</reference>
<keyword evidence="1" id="KW-0560">Oxidoreductase</keyword>
<dbReference type="Gene3D" id="2.60.120.620">
    <property type="entry name" value="q2cbj1_9rhob like domain"/>
    <property type="match status" value="1"/>
</dbReference>
<proteinExistence type="predicted"/>
<dbReference type="Pfam" id="PF05721">
    <property type="entry name" value="PhyH"/>
    <property type="match status" value="1"/>
</dbReference>
<dbReference type="AlphaFoldDB" id="A0A6J7Q8E7"/>
<dbReference type="PANTHER" id="PTHR20883:SF41">
    <property type="entry name" value="IRON_ALPHA-KETOGLUTARATE-DEPENDENT DIOXYGENASE ASQJ"/>
    <property type="match status" value="1"/>
</dbReference>
<evidence type="ECO:0000313" key="2">
    <source>
        <dbReference type="EMBL" id="CAB5013205.1"/>
    </source>
</evidence>
<sequence length="287" mass="31680">MSALVTVESTAPIGDILAIMERDGAVIVANLLSSDLVQRLRNDLDSVTHNMHAGTRSGDSIVEEFWGTNTKRFGRLAERSPAFIEVLTHPLMTAISNELLLENAVDWWLNSAQMMVIGPGQEAQLLHRDVNNWPYFETPDAPEVTVSWMLALGEFTKENGATNVVPGSHLWKDFSDRSCDHLVVQAEMAAGSGLLYAGRALHGGGANSSANDWRMGMHVSHVVGWLTPEEALPIANPWELVKKFSPEVQRRLGWRCYEGDSVTAGRLWTIDYEDIVLGMGLEENSPK</sequence>
<dbReference type="SUPFAM" id="SSF51197">
    <property type="entry name" value="Clavaminate synthase-like"/>
    <property type="match status" value="1"/>
</dbReference>
<protein>
    <submittedName>
        <fullName evidence="2">Unannotated protein</fullName>
    </submittedName>
</protein>
<gene>
    <name evidence="2" type="ORF">UFOPK4098_00416</name>
</gene>